<protein>
    <recommendedName>
        <fullName evidence="4">ABC transporter permease</fullName>
    </recommendedName>
</protein>
<comment type="caution">
    <text evidence="2">The sequence shown here is derived from an EMBL/GenBank/DDBJ whole genome shotgun (WGS) entry which is preliminary data.</text>
</comment>
<feature type="transmembrane region" description="Helical" evidence="1">
    <location>
        <begin position="181"/>
        <end position="201"/>
    </location>
</feature>
<name>A0ABV9VZM8_9ACTN</name>
<dbReference type="Proteomes" id="UP001595912">
    <property type="component" value="Unassembled WGS sequence"/>
</dbReference>
<reference evidence="3" key="1">
    <citation type="journal article" date="2019" name="Int. J. Syst. Evol. Microbiol.">
        <title>The Global Catalogue of Microorganisms (GCM) 10K type strain sequencing project: providing services to taxonomists for standard genome sequencing and annotation.</title>
        <authorList>
            <consortium name="The Broad Institute Genomics Platform"/>
            <consortium name="The Broad Institute Genome Sequencing Center for Infectious Disease"/>
            <person name="Wu L."/>
            <person name="Ma J."/>
        </authorList>
    </citation>
    <scope>NUCLEOTIDE SEQUENCE [LARGE SCALE GENOMIC DNA]</scope>
    <source>
        <strain evidence="3">CGMCC 4.7152</strain>
    </source>
</reference>
<gene>
    <name evidence="2" type="ORF">ACFPIJ_24920</name>
</gene>
<dbReference type="RefSeq" id="WP_380117721.1">
    <property type="nucleotide sequence ID" value="NZ_JBHSIU010000029.1"/>
</dbReference>
<accession>A0ABV9VZM8</accession>
<keyword evidence="1" id="KW-0472">Membrane</keyword>
<feature type="transmembrane region" description="Helical" evidence="1">
    <location>
        <begin position="20"/>
        <end position="38"/>
    </location>
</feature>
<evidence type="ECO:0000313" key="3">
    <source>
        <dbReference type="Proteomes" id="UP001595912"/>
    </source>
</evidence>
<proteinExistence type="predicted"/>
<feature type="transmembrane region" description="Helical" evidence="1">
    <location>
        <begin position="103"/>
        <end position="128"/>
    </location>
</feature>
<evidence type="ECO:0008006" key="4">
    <source>
        <dbReference type="Google" id="ProtNLM"/>
    </source>
</evidence>
<feature type="transmembrane region" description="Helical" evidence="1">
    <location>
        <begin position="221"/>
        <end position="244"/>
    </location>
</feature>
<dbReference type="EMBL" id="JBHSIU010000029">
    <property type="protein sequence ID" value="MFC5001070.1"/>
    <property type="molecule type" value="Genomic_DNA"/>
</dbReference>
<sequence>MNRALLAEWTKLRTVRSTVAVAAGVAVAMVAGTALIIANTNVPLCTGRSPDCGTVDTTALTLSGVHFAQLAAIALAALVVGAEFQPRTIRTTLAMDPRRVRVFTAKSSVIAGTVLVGGALGVAGAMGAATVLFDDKSVTGHPATLPRAAGAVLYLVLVALLSAGVATAVRHAGGSMGAVVALLYGPYLLTTVVPLPAHTLHLVQDLAPMTAGLGTAPLGPWAGLSILTAYTLTALAIGGALFVVRDA</sequence>
<evidence type="ECO:0000256" key="1">
    <source>
        <dbReference type="SAM" id="Phobius"/>
    </source>
</evidence>
<keyword evidence="1" id="KW-1133">Transmembrane helix</keyword>
<organism evidence="2 3">
    <name type="scientific">Dactylosporangium cerinum</name>
    <dbReference type="NCBI Taxonomy" id="1434730"/>
    <lineage>
        <taxon>Bacteria</taxon>
        <taxon>Bacillati</taxon>
        <taxon>Actinomycetota</taxon>
        <taxon>Actinomycetes</taxon>
        <taxon>Micromonosporales</taxon>
        <taxon>Micromonosporaceae</taxon>
        <taxon>Dactylosporangium</taxon>
    </lineage>
</organism>
<feature type="transmembrane region" description="Helical" evidence="1">
    <location>
        <begin position="148"/>
        <end position="169"/>
    </location>
</feature>
<feature type="transmembrane region" description="Helical" evidence="1">
    <location>
        <begin position="58"/>
        <end position="82"/>
    </location>
</feature>
<evidence type="ECO:0000313" key="2">
    <source>
        <dbReference type="EMBL" id="MFC5001070.1"/>
    </source>
</evidence>
<keyword evidence="3" id="KW-1185">Reference proteome</keyword>
<keyword evidence="1" id="KW-0812">Transmembrane</keyword>